<proteinExistence type="predicted"/>
<keyword evidence="2" id="KW-1185">Reference proteome</keyword>
<name>A0A1M6HZW6_9FLAO</name>
<gene>
    <name evidence="1" type="ORF">SAMN04488508_10722</name>
</gene>
<sequence length="188" mass="22324">MKKILYLFIILFSYNLSSQDLLDLALVDKTKIINKDGYKPNLKTDKWNIYNYLYELNESKRILNDSITLIELISKSTTQNLTEWKVDELNEVYLIKKNQKISINAALESIKPKSKEQERELKRKIRQYNNNPNKWRGWPISISRPVYSNDNKYSVISFKFGNNGGYSCLYQNLNQEWKLIGVFNRFAY</sequence>
<protein>
    <submittedName>
        <fullName evidence="1">Uncharacterized protein</fullName>
    </submittedName>
</protein>
<reference evidence="2" key="1">
    <citation type="submission" date="2016-11" db="EMBL/GenBank/DDBJ databases">
        <authorList>
            <person name="Varghese N."/>
            <person name="Submissions S."/>
        </authorList>
    </citation>
    <scope>NUCLEOTIDE SEQUENCE [LARGE SCALE GENOMIC DNA]</scope>
    <source>
        <strain evidence="2">DSM 22623</strain>
    </source>
</reference>
<organism evidence="1 2">
    <name type="scientific">Aquimarina spongiae</name>
    <dbReference type="NCBI Taxonomy" id="570521"/>
    <lineage>
        <taxon>Bacteria</taxon>
        <taxon>Pseudomonadati</taxon>
        <taxon>Bacteroidota</taxon>
        <taxon>Flavobacteriia</taxon>
        <taxon>Flavobacteriales</taxon>
        <taxon>Flavobacteriaceae</taxon>
        <taxon>Aquimarina</taxon>
    </lineage>
</organism>
<accession>A0A1M6HZW6</accession>
<evidence type="ECO:0000313" key="2">
    <source>
        <dbReference type="Proteomes" id="UP000184432"/>
    </source>
</evidence>
<evidence type="ECO:0000313" key="1">
    <source>
        <dbReference type="EMBL" id="SHJ27772.1"/>
    </source>
</evidence>
<dbReference type="AlphaFoldDB" id="A0A1M6HZW6"/>
<dbReference type="EMBL" id="FQYP01000007">
    <property type="protein sequence ID" value="SHJ27772.1"/>
    <property type="molecule type" value="Genomic_DNA"/>
</dbReference>
<dbReference type="Proteomes" id="UP000184432">
    <property type="component" value="Unassembled WGS sequence"/>
</dbReference>
<dbReference type="RefSeq" id="WP_073317732.1">
    <property type="nucleotide sequence ID" value="NZ_FQYP01000007.1"/>
</dbReference>
<dbReference type="OrthoDB" id="1160682at2"/>
<dbReference type="STRING" id="570521.SAMN04488508_10722"/>